<keyword evidence="2" id="KW-1185">Reference proteome</keyword>
<sequence>MVPRDVPSSPLPDGDSSSSDGTTNYLDAQSFPAVPVAAPVLTAATAAADATGVPSRGGSRARVSWVGDVATTGPVAASWSPVGADETGVDPDFSLEPDLAADGLDEQDESGGVPSSAKIFGVKPPWGWDYVFSFPLEESLLEPPDALATTAAADAPPGAANTRPSGEPLDEKDASGGSSKASKKSAKAVANRVRILARLRSAGFVFSQLAVPSEGRVLVRFGLSEVGLKRKAALLGLKLRLQDDFGGGYLDYEPDRDSAFVNALRSDCYFAPSDRILIILLTLASKAVWGCDINVEAEVFNGHISQAFAIHDRGPRDQLVRDVVWDRLWDVRWTPPLSALRDYVGARVCMYFTFLSFYTQMLLYIGVVSLPIYIASKLTGSAVVVAALRLVFAIALVLWTTVFLERWKRRNAGVQLEWGLSDFADDAADDVRPQFLGEIRPGFYCNGGFVPLDDVAAQKAADLQSGTPSRTSTLRRRALSSSSAFAAASTVDGVPAGRGAEGDSPSSPVTPTTDDDDGELEADDLPYQPWVRTNRFRKAVLVSISTTVFFTALVATASFLLLLYKREVTNGIVRFGNSTAAHYLPGVLQGLMITILDPIWRTISVWLTQMENHRTNQAYEDALVIKRFSFMFVSNYVSLFYIAFVRPWVGEDDEACAKSSVTDLPDCTVELEAQLLSMIITKTTVQQALEILLPWLITFVQHQLGRWRSYRARRASSSAATAGDVEEGSANPTSRFSRYVRESMLPPFSTTIEDYAEMVVQVGYLSLFGVAFPLVTFVALLNNLIEVRSDAFKILRLHQRVDSDQSGDIGAWLSILEFINVLSVATNGALIVFTSNSLEPLFGDLDFWRELLAFFVIEHSLFAVKALFAFLFQDVPAATMRTLARQRYDVARFFDVGWTDPMRGHGLLTVSDEQVRRCQRYTRLFVDLSDSDSEAATPGAQQSQPVP</sequence>
<accession>A0ACC3C9C5</accession>
<proteinExistence type="predicted"/>
<organism evidence="1 2">
    <name type="scientific">Pyropia yezoensis</name>
    <name type="common">Susabi-nori</name>
    <name type="synonym">Porphyra yezoensis</name>
    <dbReference type="NCBI Taxonomy" id="2788"/>
    <lineage>
        <taxon>Eukaryota</taxon>
        <taxon>Rhodophyta</taxon>
        <taxon>Bangiophyceae</taxon>
        <taxon>Bangiales</taxon>
        <taxon>Bangiaceae</taxon>
        <taxon>Pyropia</taxon>
    </lineage>
</organism>
<protein>
    <submittedName>
        <fullName evidence="1">Uncharacterized protein</fullName>
    </submittedName>
</protein>
<evidence type="ECO:0000313" key="2">
    <source>
        <dbReference type="Proteomes" id="UP000798662"/>
    </source>
</evidence>
<comment type="caution">
    <text evidence="1">The sequence shown here is derived from an EMBL/GenBank/DDBJ whole genome shotgun (WGS) entry which is preliminary data.</text>
</comment>
<reference evidence="1" key="1">
    <citation type="submission" date="2019-11" db="EMBL/GenBank/DDBJ databases">
        <title>Nori genome reveals adaptations in red seaweeds to the harsh intertidal environment.</title>
        <authorList>
            <person name="Wang D."/>
            <person name="Mao Y."/>
        </authorList>
    </citation>
    <scope>NUCLEOTIDE SEQUENCE</scope>
    <source>
        <tissue evidence="1">Gametophyte</tissue>
    </source>
</reference>
<evidence type="ECO:0000313" key="1">
    <source>
        <dbReference type="EMBL" id="KAK1866544.1"/>
    </source>
</evidence>
<name>A0ACC3C9C5_PYRYE</name>
<dbReference type="EMBL" id="CM020619">
    <property type="protein sequence ID" value="KAK1866544.1"/>
    <property type="molecule type" value="Genomic_DNA"/>
</dbReference>
<dbReference type="Proteomes" id="UP000798662">
    <property type="component" value="Chromosome 2"/>
</dbReference>
<gene>
    <name evidence="1" type="ORF">I4F81_009059</name>
</gene>